<reference evidence="9 10" key="1">
    <citation type="submission" date="2017-02" db="EMBL/GenBank/DDBJ databases">
        <authorList>
            <person name="Peterson S.W."/>
        </authorList>
    </citation>
    <scope>NUCLEOTIDE SEQUENCE [LARGE SCALE GENOMIC DNA]</scope>
    <source>
        <strain evidence="9 10">DSM 25262</strain>
    </source>
</reference>
<gene>
    <name evidence="9" type="ORF">SAMN05660236_3973</name>
</gene>
<dbReference type="Pfam" id="PF07715">
    <property type="entry name" value="Plug"/>
    <property type="match status" value="1"/>
</dbReference>
<evidence type="ECO:0000256" key="4">
    <source>
        <dbReference type="ARBA" id="ARBA00022692"/>
    </source>
</evidence>
<dbReference type="PROSITE" id="PS52016">
    <property type="entry name" value="TONB_DEPENDENT_REC_3"/>
    <property type="match status" value="1"/>
</dbReference>
<evidence type="ECO:0000256" key="2">
    <source>
        <dbReference type="ARBA" id="ARBA00022448"/>
    </source>
</evidence>
<dbReference type="InterPro" id="IPR012910">
    <property type="entry name" value="Plug_dom"/>
</dbReference>
<comment type="similarity">
    <text evidence="7">Belongs to the TonB-dependent receptor family.</text>
</comment>
<evidence type="ECO:0000313" key="9">
    <source>
        <dbReference type="EMBL" id="SKC81554.1"/>
    </source>
</evidence>
<evidence type="ECO:0000256" key="7">
    <source>
        <dbReference type="PROSITE-ProRule" id="PRU01360"/>
    </source>
</evidence>
<dbReference type="InterPro" id="IPR039426">
    <property type="entry name" value="TonB-dep_rcpt-like"/>
</dbReference>
<keyword evidence="9" id="KW-0675">Receptor</keyword>
<dbReference type="InterPro" id="IPR008969">
    <property type="entry name" value="CarboxyPept-like_regulatory"/>
</dbReference>
<protein>
    <submittedName>
        <fullName evidence="9">Outer membrane receptor proteins, mostly Fe transport</fullName>
    </submittedName>
</protein>
<keyword evidence="5 7" id="KW-0472">Membrane</keyword>
<dbReference type="SUPFAM" id="SSF49464">
    <property type="entry name" value="Carboxypeptidase regulatory domain-like"/>
    <property type="match status" value="1"/>
</dbReference>
<evidence type="ECO:0000256" key="5">
    <source>
        <dbReference type="ARBA" id="ARBA00023136"/>
    </source>
</evidence>
<keyword evidence="3 7" id="KW-1134">Transmembrane beta strand</keyword>
<feature type="domain" description="TonB-dependent receptor plug" evidence="8">
    <location>
        <begin position="147"/>
        <end position="227"/>
    </location>
</feature>
<accession>A0A1T5M0H9</accession>
<dbReference type="Gene3D" id="2.60.40.1120">
    <property type="entry name" value="Carboxypeptidase-like, regulatory domain"/>
    <property type="match status" value="1"/>
</dbReference>
<dbReference type="SUPFAM" id="SSF56935">
    <property type="entry name" value="Porins"/>
    <property type="match status" value="1"/>
</dbReference>
<evidence type="ECO:0000256" key="1">
    <source>
        <dbReference type="ARBA" id="ARBA00004571"/>
    </source>
</evidence>
<dbReference type="STRING" id="688867.SAMN05660236_3973"/>
<keyword evidence="10" id="KW-1185">Reference proteome</keyword>
<dbReference type="Gene3D" id="2.170.130.10">
    <property type="entry name" value="TonB-dependent receptor, plug domain"/>
    <property type="match status" value="1"/>
</dbReference>
<dbReference type="InterPro" id="IPR036942">
    <property type="entry name" value="Beta-barrel_TonB_sf"/>
</dbReference>
<keyword evidence="4 7" id="KW-0812">Transmembrane</keyword>
<dbReference type="GO" id="GO:0009279">
    <property type="term" value="C:cell outer membrane"/>
    <property type="evidence" value="ECO:0007669"/>
    <property type="project" value="UniProtKB-SubCell"/>
</dbReference>
<dbReference type="InterPro" id="IPR037066">
    <property type="entry name" value="Plug_dom_sf"/>
</dbReference>
<evidence type="ECO:0000259" key="8">
    <source>
        <dbReference type="Pfam" id="PF07715"/>
    </source>
</evidence>
<sequence>MNIYRVAWIIFLAIILEQRYGYTQSKYTIDGIIKDAADGESLIGVNVFIRETGQGVVTNAYGFYSLTLPAGSYTIEYSFIGYNKVTRTILLDKNLKLHIELQEQSSQLEEIEILGENEGRSLSIKSIEMSTNKLDIKTIQKLPALLGEVDIVKSLQFLPGVSQAGEGSSGFNVRGGSTGQNLVLLDEAPVYNSSHMLGFFSVFNPDAVKDVKLYKGAIPASYGGRTSAVLDVRMKEGNSKQVEVNGGVGLIFSRLSVEGPLVKDKSSFIVAARRSYIDVLAGPFLDGDLGLNFYDITLKTNYTLNQKNRLYVSGYLGRDNFSLSDDAIFNWGNKTATVRLNTIVSSKLFANFSGVYSNYNYRLGFDQDESNSYDWNSSISNYLFKPDFSYYISETSELNFGLEATYFRFNPSRTVGVTNGETVDNSLELKYALESAAYINHKLKLSPRADVSYGLRLSHFRYLGAGTAYTYNDTIPGKRRSVVSEKEYGSGQTIASYTTPEPRISFKYETDENSSVKASYTRTSQYIHFISNTTASNPLNVWTPSTNNLKPTVSNQFTLGYFRTLGEKSQYEASVETYYRTSENEVDYINGADLLSNRYLEGDLLNGQGRAYGLEVYAQKKSGRLSGWVSYTLSRSELKVNGINRGKWYPARYDQTHNLKVVGILEINKRWSATADFVFTTGTPTTYPNQRYTSQGILIPYNSTNARNDVRISNYHRLDLSLRMEGKTIRRNGKTRRNHDYWVFSVYNIYARKNAFSTYFSQSDDRVATGQPLQAEAHKVSIIGTMVPSVSYNFKF</sequence>
<keyword evidence="6 7" id="KW-0998">Cell outer membrane</keyword>
<proteinExistence type="inferred from homology"/>
<dbReference type="RefSeq" id="WP_079688544.1">
    <property type="nucleotide sequence ID" value="NZ_FUZU01000003.1"/>
</dbReference>
<dbReference type="AlphaFoldDB" id="A0A1T5M0H9"/>
<name>A0A1T5M0H9_9BACT</name>
<evidence type="ECO:0000313" key="10">
    <source>
        <dbReference type="Proteomes" id="UP000190961"/>
    </source>
</evidence>
<comment type="subcellular location">
    <subcellularLocation>
        <location evidence="1 7">Cell outer membrane</location>
        <topology evidence="1 7">Multi-pass membrane protein</topology>
    </subcellularLocation>
</comment>
<organism evidence="9 10">
    <name type="scientific">Ohtaekwangia koreensis</name>
    <dbReference type="NCBI Taxonomy" id="688867"/>
    <lineage>
        <taxon>Bacteria</taxon>
        <taxon>Pseudomonadati</taxon>
        <taxon>Bacteroidota</taxon>
        <taxon>Cytophagia</taxon>
        <taxon>Cytophagales</taxon>
        <taxon>Fulvivirgaceae</taxon>
        <taxon>Ohtaekwangia</taxon>
    </lineage>
</organism>
<dbReference type="Gene3D" id="2.40.170.20">
    <property type="entry name" value="TonB-dependent receptor, beta-barrel domain"/>
    <property type="match status" value="1"/>
</dbReference>
<dbReference type="OrthoDB" id="1111684at2"/>
<evidence type="ECO:0000256" key="3">
    <source>
        <dbReference type="ARBA" id="ARBA00022452"/>
    </source>
</evidence>
<dbReference type="Proteomes" id="UP000190961">
    <property type="component" value="Unassembled WGS sequence"/>
</dbReference>
<evidence type="ECO:0000256" key="6">
    <source>
        <dbReference type="ARBA" id="ARBA00023237"/>
    </source>
</evidence>
<dbReference type="EMBL" id="FUZU01000003">
    <property type="protein sequence ID" value="SKC81554.1"/>
    <property type="molecule type" value="Genomic_DNA"/>
</dbReference>
<keyword evidence="2 7" id="KW-0813">Transport</keyword>
<dbReference type="Pfam" id="PF13715">
    <property type="entry name" value="CarbopepD_reg_2"/>
    <property type="match status" value="1"/>
</dbReference>